<protein>
    <recommendedName>
        <fullName evidence="4">THAP-type domain-containing protein</fullName>
    </recommendedName>
</protein>
<dbReference type="Proteomes" id="UP001174136">
    <property type="component" value="Unassembled WGS sequence"/>
</dbReference>
<evidence type="ECO:0000313" key="2">
    <source>
        <dbReference type="EMBL" id="KAK0137975.1"/>
    </source>
</evidence>
<dbReference type="AlphaFoldDB" id="A0AA47NUM5"/>
<feature type="compositionally biased region" description="Low complexity" evidence="1">
    <location>
        <begin position="109"/>
        <end position="121"/>
    </location>
</feature>
<organism evidence="2 3">
    <name type="scientific">Merluccius polli</name>
    <name type="common">Benguela hake</name>
    <name type="synonym">Merluccius cadenati</name>
    <dbReference type="NCBI Taxonomy" id="89951"/>
    <lineage>
        <taxon>Eukaryota</taxon>
        <taxon>Metazoa</taxon>
        <taxon>Chordata</taxon>
        <taxon>Craniata</taxon>
        <taxon>Vertebrata</taxon>
        <taxon>Euteleostomi</taxon>
        <taxon>Actinopterygii</taxon>
        <taxon>Neopterygii</taxon>
        <taxon>Teleostei</taxon>
        <taxon>Neoteleostei</taxon>
        <taxon>Acanthomorphata</taxon>
        <taxon>Zeiogadaria</taxon>
        <taxon>Gadariae</taxon>
        <taxon>Gadiformes</taxon>
        <taxon>Gadoidei</taxon>
        <taxon>Merlucciidae</taxon>
        <taxon>Merluccius</taxon>
    </lineage>
</organism>
<dbReference type="EMBL" id="JAOPHQ010004839">
    <property type="protein sequence ID" value="KAK0137975.1"/>
    <property type="molecule type" value="Genomic_DNA"/>
</dbReference>
<evidence type="ECO:0000313" key="3">
    <source>
        <dbReference type="Proteomes" id="UP001174136"/>
    </source>
</evidence>
<sequence>MWSVANSGYGRSITRSMEKTDMEALKHLRVCSLHFKPEDFERNVLGMKRDALLKTAIPSKFTILDDDEQPGTSGTSGAKRICLESPCPSTPGLSDGALEVGDTDESYRLESTLTRTSSSSSSEDERRMTRRSL</sequence>
<comment type="caution">
    <text evidence="2">The sequence shown here is derived from an EMBL/GenBank/DDBJ whole genome shotgun (WGS) entry which is preliminary data.</text>
</comment>
<proteinExistence type="predicted"/>
<gene>
    <name evidence="2" type="ORF">N1851_025783</name>
</gene>
<evidence type="ECO:0000256" key="1">
    <source>
        <dbReference type="SAM" id="MobiDB-lite"/>
    </source>
</evidence>
<reference evidence="2" key="1">
    <citation type="journal article" date="2023" name="Front. Mar. Sci.">
        <title>A new Merluccius polli reference genome to investigate the effects of global change in West African waters.</title>
        <authorList>
            <person name="Mateo J.L."/>
            <person name="Blanco-Fernandez C."/>
            <person name="Garcia-Vazquez E."/>
            <person name="Machado-Schiaffino G."/>
        </authorList>
    </citation>
    <scope>NUCLEOTIDE SEQUENCE</scope>
    <source>
        <strain evidence="2">C29</strain>
        <tissue evidence="2">Fin</tissue>
    </source>
</reference>
<evidence type="ECO:0008006" key="4">
    <source>
        <dbReference type="Google" id="ProtNLM"/>
    </source>
</evidence>
<feature type="region of interest" description="Disordered" evidence="1">
    <location>
        <begin position="64"/>
        <end position="133"/>
    </location>
</feature>
<dbReference type="SUPFAM" id="SSF57716">
    <property type="entry name" value="Glucocorticoid receptor-like (DNA-binding domain)"/>
    <property type="match status" value="1"/>
</dbReference>
<name>A0AA47NUM5_MERPO</name>
<accession>A0AA47NUM5</accession>
<keyword evidence="3" id="KW-1185">Reference proteome</keyword>